<keyword evidence="4" id="KW-1185">Reference proteome</keyword>
<dbReference type="PANTHER" id="PTHR10683:SF40">
    <property type="entry name" value="FRUCTOSE-6-PHOSPHATE ALDOLASE 1-RELATED"/>
    <property type="match status" value="1"/>
</dbReference>
<sequence length="258" mass="28037">MKVAPARINHLSIAALATLLLHIFPLSLSFTPPHRGGCRLFLDTADTNEWDALLPRGMFYGVTTNPTLLERANEPCTVENLHKLASTALQYTDEFMCQSWGATADDLFQTGMAISEYDRERVVIKVPVTATGAEAASKLTKAGVRICFTACYNKKQALIAASSGVEYIAPYLGRITDNGKDGYDECRQMQNIVDGLGSGTRILVASLRDADTIAKLAMEGLDTFTFNPDVAREIFDEPLTDNAAEEFEEAAARGGTSD</sequence>
<protein>
    <submittedName>
        <fullName evidence="3">Fructose-6-phosphate aldolase</fullName>
        <ecNumber evidence="3">4.1.2.-</ecNumber>
    </submittedName>
</protein>
<evidence type="ECO:0000313" key="4">
    <source>
        <dbReference type="Proteomes" id="UP001224775"/>
    </source>
</evidence>
<dbReference type="InterPro" id="IPR013785">
    <property type="entry name" value="Aldolase_TIM"/>
</dbReference>
<reference evidence="3" key="1">
    <citation type="submission" date="2023-06" db="EMBL/GenBank/DDBJ databases">
        <title>Survivors Of The Sea: Transcriptome response of Skeletonema marinoi to long-term dormancy.</title>
        <authorList>
            <person name="Pinder M.I.M."/>
            <person name="Kourtchenko O."/>
            <person name="Robertson E.K."/>
            <person name="Larsson T."/>
            <person name="Maumus F."/>
            <person name="Osuna-Cruz C.M."/>
            <person name="Vancaester E."/>
            <person name="Stenow R."/>
            <person name="Vandepoele K."/>
            <person name="Ploug H."/>
            <person name="Bruchert V."/>
            <person name="Godhe A."/>
            <person name="Topel M."/>
        </authorList>
    </citation>
    <scope>NUCLEOTIDE SEQUENCE</scope>
    <source>
        <strain evidence="3">R05AC</strain>
    </source>
</reference>
<dbReference type="AlphaFoldDB" id="A0AAD9DEP5"/>
<evidence type="ECO:0000256" key="2">
    <source>
        <dbReference type="SAM" id="SignalP"/>
    </source>
</evidence>
<feature type="signal peptide" evidence="2">
    <location>
        <begin position="1"/>
        <end position="29"/>
    </location>
</feature>
<keyword evidence="2" id="KW-0732">Signal</keyword>
<gene>
    <name evidence="3" type="ORF">QTG54_006607</name>
</gene>
<keyword evidence="1" id="KW-0704">Schiff base</keyword>
<dbReference type="InterPro" id="IPR018225">
    <property type="entry name" value="Transaldolase_AS"/>
</dbReference>
<evidence type="ECO:0000256" key="1">
    <source>
        <dbReference type="ARBA" id="ARBA00023270"/>
    </source>
</evidence>
<keyword evidence="3" id="KW-0456">Lyase</keyword>
<dbReference type="GO" id="GO:0016829">
    <property type="term" value="F:lyase activity"/>
    <property type="evidence" value="ECO:0007669"/>
    <property type="project" value="UniProtKB-KW"/>
</dbReference>
<dbReference type="Proteomes" id="UP001224775">
    <property type="component" value="Unassembled WGS sequence"/>
</dbReference>
<dbReference type="GO" id="GO:0005975">
    <property type="term" value="P:carbohydrate metabolic process"/>
    <property type="evidence" value="ECO:0007669"/>
    <property type="project" value="InterPro"/>
</dbReference>
<dbReference type="EC" id="4.1.2.-" evidence="3"/>
<proteinExistence type="predicted"/>
<dbReference type="SUPFAM" id="SSF51569">
    <property type="entry name" value="Aldolase"/>
    <property type="match status" value="1"/>
</dbReference>
<dbReference type="Pfam" id="PF00923">
    <property type="entry name" value="TAL_FSA"/>
    <property type="match status" value="1"/>
</dbReference>
<dbReference type="PANTHER" id="PTHR10683">
    <property type="entry name" value="TRANSALDOLASE"/>
    <property type="match status" value="1"/>
</dbReference>
<organism evidence="3 4">
    <name type="scientific">Skeletonema marinoi</name>
    <dbReference type="NCBI Taxonomy" id="267567"/>
    <lineage>
        <taxon>Eukaryota</taxon>
        <taxon>Sar</taxon>
        <taxon>Stramenopiles</taxon>
        <taxon>Ochrophyta</taxon>
        <taxon>Bacillariophyta</taxon>
        <taxon>Coscinodiscophyceae</taxon>
        <taxon>Thalassiosirophycidae</taxon>
        <taxon>Thalassiosirales</taxon>
        <taxon>Skeletonemataceae</taxon>
        <taxon>Skeletonema</taxon>
        <taxon>Skeletonema marinoi-dohrnii complex</taxon>
    </lineage>
</organism>
<evidence type="ECO:0000313" key="3">
    <source>
        <dbReference type="EMBL" id="KAK1743010.1"/>
    </source>
</evidence>
<comment type="caution">
    <text evidence="3">The sequence shown here is derived from an EMBL/GenBank/DDBJ whole genome shotgun (WGS) entry which is preliminary data.</text>
</comment>
<dbReference type="Gene3D" id="3.20.20.70">
    <property type="entry name" value="Aldolase class I"/>
    <property type="match status" value="1"/>
</dbReference>
<name>A0AAD9DEP5_9STRA</name>
<accession>A0AAD9DEP5</accession>
<dbReference type="EMBL" id="JATAAI010000010">
    <property type="protein sequence ID" value="KAK1743010.1"/>
    <property type="molecule type" value="Genomic_DNA"/>
</dbReference>
<dbReference type="InterPro" id="IPR001585">
    <property type="entry name" value="TAL/FSA"/>
</dbReference>
<feature type="chain" id="PRO_5042175158" evidence="2">
    <location>
        <begin position="30"/>
        <end position="258"/>
    </location>
</feature>
<dbReference type="PROSITE" id="PS01054">
    <property type="entry name" value="TRANSALDOLASE_1"/>
    <property type="match status" value="1"/>
</dbReference>